<dbReference type="Proteomes" id="UP000684084">
    <property type="component" value="Unassembled WGS sequence"/>
</dbReference>
<comment type="caution">
    <text evidence="1">The sequence shown here is derived from an EMBL/GenBank/DDBJ whole genome shotgun (WGS) entry which is preliminary data.</text>
</comment>
<name>A0A915ZNK5_9GLOM</name>
<protein>
    <recommendedName>
        <fullName evidence="3">F-box domain-containing protein</fullName>
    </recommendedName>
</protein>
<dbReference type="AlphaFoldDB" id="A0A915ZNK5"/>
<evidence type="ECO:0000313" key="1">
    <source>
        <dbReference type="EMBL" id="CAB5382026.1"/>
    </source>
</evidence>
<sequence length="560" mass="64542">MTKFNKINIDCFNLIINELRMDKRSLRSCLLVNKEWCNIAVPILWKNHSWCNEDKPEKLFTAIFSCLPSSSKQILSDYNIKLPSTKSPLFNYVSFCEFPKPKIINKIIGIVLKGRYNREILYDGETLDYGKTLYDNEKLDDREELDDKEELDEKNILEREIYKLFVEQCKGVKELCWETSQPLPLFPGALTCFSQLSSLDVDVDFVNSDVLYEMAQICRNLNRLTINNCSQDLPGLISLIDAQKNLKNVSLYPAHKKGTCKELSKALARKGSMINNLYLGPIGSISPSFLTSLINLKGITIYEGDDIRKEIVDFQRYLAISQFPDLQYISIVGLSCFKELAQLIEKTRGSISEISLFTFNRFAENTGLFIKAIANNCPKIKSLPIYLRSEDFIHVKSLLLNCKYLEDIKFYGLASVITDDNIGDELLDILTEFSPNLLTKILLSGSWNYSINAFERFFESHREKRPLSIFEIRNISEENKVIVRKYIKEGVIIKSNIRSVLWELTIDEFNAQRTSDYLLLVWPVLILKHQNNSLIFCNGSYDLGHDSHEYLALKQNSTRE</sequence>
<dbReference type="EMBL" id="CAGKOT010000045">
    <property type="protein sequence ID" value="CAB5382026.1"/>
    <property type="molecule type" value="Genomic_DNA"/>
</dbReference>
<organism evidence="1 2">
    <name type="scientific">Rhizophagus irregularis</name>
    <dbReference type="NCBI Taxonomy" id="588596"/>
    <lineage>
        <taxon>Eukaryota</taxon>
        <taxon>Fungi</taxon>
        <taxon>Fungi incertae sedis</taxon>
        <taxon>Mucoromycota</taxon>
        <taxon>Glomeromycotina</taxon>
        <taxon>Glomeromycetes</taxon>
        <taxon>Glomerales</taxon>
        <taxon>Glomeraceae</taxon>
        <taxon>Rhizophagus</taxon>
    </lineage>
</organism>
<proteinExistence type="predicted"/>
<gene>
    <name evidence="1" type="ORF">CHRIB12_LOCUS17791</name>
</gene>
<dbReference type="OrthoDB" id="2328612at2759"/>
<evidence type="ECO:0008006" key="3">
    <source>
        <dbReference type="Google" id="ProtNLM"/>
    </source>
</evidence>
<accession>A0A915ZNK5</accession>
<reference evidence="1" key="1">
    <citation type="submission" date="2020-05" db="EMBL/GenBank/DDBJ databases">
        <authorList>
            <person name="Rincon C."/>
            <person name="Sanders R I."/>
            <person name="Robbins C."/>
            <person name="Chaturvedi A."/>
        </authorList>
    </citation>
    <scope>NUCLEOTIDE SEQUENCE</scope>
    <source>
        <strain evidence="1">CHB12</strain>
    </source>
</reference>
<evidence type="ECO:0000313" key="2">
    <source>
        <dbReference type="Proteomes" id="UP000684084"/>
    </source>
</evidence>
<dbReference type="VEuPathDB" id="FungiDB:RhiirFUN_008690"/>